<dbReference type="PANTHER" id="PTHR33365">
    <property type="entry name" value="YALI0B05434P"/>
    <property type="match status" value="1"/>
</dbReference>
<gene>
    <name evidence="3" type="ORF">CERZMDRAFT_13606</name>
</gene>
<dbReference type="Proteomes" id="UP000799539">
    <property type="component" value="Unassembled WGS sequence"/>
</dbReference>
<dbReference type="OrthoDB" id="3687641at2759"/>
<dbReference type="PANTHER" id="PTHR33365:SF4">
    <property type="entry name" value="CYCLOCHLOROTINE BIOSYNTHESIS PROTEIN O"/>
    <property type="match status" value="1"/>
</dbReference>
<dbReference type="GO" id="GO:0043386">
    <property type="term" value="P:mycotoxin biosynthetic process"/>
    <property type="evidence" value="ECO:0007669"/>
    <property type="project" value="InterPro"/>
</dbReference>
<protein>
    <recommendedName>
        <fullName evidence="5">Cyclochlorotine biosynthesis protein O</fullName>
    </recommendedName>
</protein>
<accession>A0A6A6F9D3</accession>
<comment type="pathway">
    <text evidence="1">Mycotoxin biosynthesis.</text>
</comment>
<evidence type="ECO:0000256" key="1">
    <source>
        <dbReference type="ARBA" id="ARBA00004685"/>
    </source>
</evidence>
<evidence type="ECO:0000256" key="2">
    <source>
        <dbReference type="ARBA" id="ARBA00035112"/>
    </source>
</evidence>
<feature type="non-terminal residue" evidence="3">
    <location>
        <position position="185"/>
    </location>
</feature>
<dbReference type="EMBL" id="ML992684">
    <property type="protein sequence ID" value="KAF2210011.1"/>
    <property type="molecule type" value="Genomic_DNA"/>
</dbReference>
<proteinExistence type="inferred from homology"/>
<feature type="non-terminal residue" evidence="3">
    <location>
        <position position="1"/>
    </location>
</feature>
<keyword evidence="4" id="KW-1185">Reference proteome</keyword>
<evidence type="ECO:0000313" key="3">
    <source>
        <dbReference type="EMBL" id="KAF2210011.1"/>
    </source>
</evidence>
<dbReference type="Pfam" id="PF11807">
    <property type="entry name" value="UstYa"/>
    <property type="match status" value="1"/>
</dbReference>
<organism evidence="3 4">
    <name type="scientific">Cercospora zeae-maydis SCOH1-5</name>
    <dbReference type="NCBI Taxonomy" id="717836"/>
    <lineage>
        <taxon>Eukaryota</taxon>
        <taxon>Fungi</taxon>
        <taxon>Dikarya</taxon>
        <taxon>Ascomycota</taxon>
        <taxon>Pezizomycotina</taxon>
        <taxon>Dothideomycetes</taxon>
        <taxon>Dothideomycetidae</taxon>
        <taxon>Mycosphaerellales</taxon>
        <taxon>Mycosphaerellaceae</taxon>
        <taxon>Cercospora</taxon>
    </lineage>
</organism>
<dbReference type="InterPro" id="IPR021765">
    <property type="entry name" value="UstYa-like"/>
</dbReference>
<sequence length="185" mass="21501">TDFEAARDAVEVVRTRFVGAPMFDDQGEPYLDEENQSKYAGKPSDSIDEAWDELIHDRYFLISDEEANEAWGPDYILNYRTPDKSTEKGGYLAGLEVFHTLHCLNVLRMQLYANYYHGSSNDTGRAEQYHLDHCIDMIRQTIQCFGDLSPVPHRWWPGLGKPFIYPTQMHTCRNFTKIRAWASQR</sequence>
<evidence type="ECO:0000313" key="4">
    <source>
        <dbReference type="Proteomes" id="UP000799539"/>
    </source>
</evidence>
<name>A0A6A6F9D3_9PEZI</name>
<comment type="similarity">
    <text evidence="2">Belongs to the ustYa family.</text>
</comment>
<evidence type="ECO:0008006" key="5">
    <source>
        <dbReference type="Google" id="ProtNLM"/>
    </source>
</evidence>
<reference evidence="3" key="1">
    <citation type="journal article" date="2020" name="Stud. Mycol.">
        <title>101 Dothideomycetes genomes: a test case for predicting lifestyles and emergence of pathogens.</title>
        <authorList>
            <person name="Haridas S."/>
            <person name="Albert R."/>
            <person name="Binder M."/>
            <person name="Bloem J."/>
            <person name="Labutti K."/>
            <person name="Salamov A."/>
            <person name="Andreopoulos B."/>
            <person name="Baker S."/>
            <person name="Barry K."/>
            <person name="Bills G."/>
            <person name="Bluhm B."/>
            <person name="Cannon C."/>
            <person name="Castanera R."/>
            <person name="Culley D."/>
            <person name="Daum C."/>
            <person name="Ezra D."/>
            <person name="Gonzalez J."/>
            <person name="Henrissat B."/>
            <person name="Kuo A."/>
            <person name="Liang C."/>
            <person name="Lipzen A."/>
            <person name="Lutzoni F."/>
            <person name="Magnuson J."/>
            <person name="Mondo S."/>
            <person name="Nolan M."/>
            <person name="Ohm R."/>
            <person name="Pangilinan J."/>
            <person name="Park H.-J."/>
            <person name="Ramirez L."/>
            <person name="Alfaro M."/>
            <person name="Sun H."/>
            <person name="Tritt A."/>
            <person name="Yoshinaga Y."/>
            <person name="Zwiers L.-H."/>
            <person name="Turgeon B."/>
            <person name="Goodwin S."/>
            <person name="Spatafora J."/>
            <person name="Crous P."/>
            <person name="Grigoriev I."/>
        </authorList>
    </citation>
    <scope>NUCLEOTIDE SEQUENCE</scope>
    <source>
        <strain evidence="3">SCOH1-5</strain>
    </source>
</reference>
<dbReference type="AlphaFoldDB" id="A0A6A6F9D3"/>